<evidence type="ECO:0000313" key="1">
    <source>
        <dbReference type="EMBL" id="KAJ7323658.1"/>
    </source>
</evidence>
<reference evidence="1" key="1">
    <citation type="submission" date="2023-03" db="EMBL/GenBank/DDBJ databases">
        <title>Massive genome expansion in bonnet fungi (Mycena s.s.) driven by repeated elements and novel gene families across ecological guilds.</title>
        <authorList>
            <consortium name="Lawrence Berkeley National Laboratory"/>
            <person name="Harder C.B."/>
            <person name="Miyauchi S."/>
            <person name="Viragh M."/>
            <person name="Kuo A."/>
            <person name="Thoen E."/>
            <person name="Andreopoulos B."/>
            <person name="Lu D."/>
            <person name="Skrede I."/>
            <person name="Drula E."/>
            <person name="Henrissat B."/>
            <person name="Morin E."/>
            <person name="Kohler A."/>
            <person name="Barry K."/>
            <person name="LaButti K."/>
            <person name="Morin E."/>
            <person name="Salamov A."/>
            <person name="Lipzen A."/>
            <person name="Mereny Z."/>
            <person name="Hegedus B."/>
            <person name="Baldrian P."/>
            <person name="Stursova M."/>
            <person name="Weitz H."/>
            <person name="Taylor A."/>
            <person name="Grigoriev I.V."/>
            <person name="Nagy L.G."/>
            <person name="Martin F."/>
            <person name="Kauserud H."/>
        </authorList>
    </citation>
    <scope>NUCLEOTIDE SEQUENCE</scope>
    <source>
        <strain evidence="1">CBHHK002</strain>
    </source>
</reference>
<dbReference type="EMBL" id="JARIHO010000046">
    <property type="protein sequence ID" value="KAJ7323658.1"/>
    <property type="molecule type" value="Genomic_DNA"/>
</dbReference>
<accession>A0AAD7EI88</accession>
<protein>
    <submittedName>
        <fullName evidence="1">Uncharacterized protein</fullName>
    </submittedName>
</protein>
<organism evidence="1 2">
    <name type="scientific">Mycena albidolilacea</name>
    <dbReference type="NCBI Taxonomy" id="1033008"/>
    <lineage>
        <taxon>Eukaryota</taxon>
        <taxon>Fungi</taxon>
        <taxon>Dikarya</taxon>
        <taxon>Basidiomycota</taxon>
        <taxon>Agaricomycotina</taxon>
        <taxon>Agaricomycetes</taxon>
        <taxon>Agaricomycetidae</taxon>
        <taxon>Agaricales</taxon>
        <taxon>Marasmiineae</taxon>
        <taxon>Mycenaceae</taxon>
        <taxon>Mycena</taxon>
    </lineage>
</organism>
<dbReference type="Proteomes" id="UP001218218">
    <property type="component" value="Unassembled WGS sequence"/>
</dbReference>
<dbReference type="AlphaFoldDB" id="A0AAD7EI88"/>
<sequence length="238" mass="27053">MFSYVTEESNLQTLKRSRMKGFPVQVLAYPSHSVLSMWMKGGKDGVEPRPEGGVVHVCCEYEIWGNEFSQFMYGFKFVFDRSQAPAARDPALGSFVRDIDRHNFDLAGKVVHERSGMLGFGTSTSRRASLEGLKSSELAGFLIRFMKRVRGLLHAHQRGKKDVEGSKSVERSHLGGIRNANKEQEMKICGYERIWVLKTWGWSLHVAAIIMNYADDPRSIRGIVMSASKHFFFHWSSI</sequence>
<name>A0AAD7EI88_9AGAR</name>
<comment type="caution">
    <text evidence="1">The sequence shown here is derived from an EMBL/GenBank/DDBJ whole genome shotgun (WGS) entry which is preliminary data.</text>
</comment>
<keyword evidence="2" id="KW-1185">Reference proteome</keyword>
<evidence type="ECO:0000313" key="2">
    <source>
        <dbReference type="Proteomes" id="UP001218218"/>
    </source>
</evidence>
<proteinExistence type="predicted"/>
<gene>
    <name evidence="1" type="ORF">DFH08DRAFT_817695</name>
</gene>